<reference evidence="5" key="1">
    <citation type="submission" date="2022-10" db="EMBL/GenBank/DDBJ databases">
        <title>Roseovarius pelagicus sp. nov., isolated from Arctic seawater.</title>
        <authorList>
            <person name="Hong Y.W."/>
            <person name="Hwang C.Y."/>
        </authorList>
    </citation>
    <scope>NUCLEOTIDE SEQUENCE</scope>
    <source>
        <strain evidence="5">HL-MP18</strain>
    </source>
</reference>
<dbReference type="CDD" id="cd06124">
    <property type="entry name" value="cupin_NimR-like_N"/>
    <property type="match status" value="1"/>
</dbReference>
<evidence type="ECO:0000313" key="5">
    <source>
        <dbReference type="EMBL" id="UXX83208.1"/>
    </source>
</evidence>
<keyword evidence="1" id="KW-0805">Transcription regulation</keyword>
<sequence>MEIAPVETAARPVVGYAKDYPAGLLAEAHAHPKAQVIYAVSGVMQVETQEASYTIPPSTALFMPSDMVHSIYMDGPVAMRCLFMRDGVATRMQNTCKVISVTPLLRELIVAACLEPLDWDLKGRGHYITSLALDEIDRSDVLALSLPLPSDVRLRRVIDAIRQMPSSQRSLGEWADIAGASERTLARLFRKDTGLTFRQWRQHARMTAAMCALSVGESLTAAANLAGFQSQPAFGAAFRKIFGITPGQVKAMGGGGLNNGL</sequence>
<dbReference type="SMART" id="SM00342">
    <property type="entry name" value="HTH_ARAC"/>
    <property type="match status" value="1"/>
</dbReference>
<dbReference type="SUPFAM" id="SSF51182">
    <property type="entry name" value="RmlC-like cupins"/>
    <property type="match status" value="1"/>
</dbReference>
<gene>
    <name evidence="5" type="ORF">N7U68_19410</name>
</gene>
<dbReference type="Proteomes" id="UP001064087">
    <property type="component" value="Chromosome"/>
</dbReference>
<dbReference type="PROSITE" id="PS00041">
    <property type="entry name" value="HTH_ARAC_FAMILY_1"/>
    <property type="match status" value="1"/>
</dbReference>
<accession>A0ABY6DDD6</accession>
<organism evidence="5 6">
    <name type="scientific">Roseovarius pelagicus</name>
    <dbReference type="NCBI Taxonomy" id="2980108"/>
    <lineage>
        <taxon>Bacteria</taxon>
        <taxon>Pseudomonadati</taxon>
        <taxon>Pseudomonadota</taxon>
        <taxon>Alphaproteobacteria</taxon>
        <taxon>Rhodobacterales</taxon>
        <taxon>Roseobacteraceae</taxon>
        <taxon>Roseovarius</taxon>
    </lineage>
</organism>
<dbReference type="PANTHER" id="PTHR11019:SF159">
    <property type="entry name" value="TRANSCRIPTIONAL REGULATOR-RELATED"/>
    <property type="match status" value="1"/>
</dbReference>
<name>A0ABY6DDD6_9RHOB</name>
<dbReference type="Pfam" id="PF02311">
    <property type="entry name" value="AraC_binding"/>
    <property type="match status" value="1"/>
</dbReference>
<dbReference type="Gene3D" id="1.10.10.60">
    <property type="entry name" value="Homeodomain-like"/>
    <property type="match status" value="1"/>
</dbReference>
<dbReference type="InterPro" id="IPR009057">
    <property type="entry name" value="Homeodomain-like_sf"/>
</dbReference>
<keyword evidence="3" id="KW-0804">Transcription</keyword>
<dbReference type="InterPro" id="IPR014710">
    <property type="entry name" value="RmlC-like_jellyroll"/>
</dbReference>
<dbReference type="EMBL" id="CP106738">
    <property type="protein sequence ID" value="UXX83208.1"/>
    <property type="molecule type" value="Genomic_DNA"/>
</dbReference>
<protein>
    <submittedName>
        <fullName evidence="5">Helix-turn-helix transcriptional regulator</fullName>
    </submittedName>
</protein>
<dbReference type="PROSITE" id="PS01124">
    <property type="entry name" value="HTH_ARAC_FAMILY_2"/>
    <property type="match status" value="1"/>
</dbReference>
<evidence type="ECO:0000259" key="4">
    <source>
        <dbReference type="PROSITE" id="PS01124"/>
    </source>
</evidence>
<evidence type="ECO:0000256" key="1">
    <source>
        <dbReference type="ARBA" id="ARBA00023015"/>
    </source>
</evidence>
<dbReference type="Pfam" id="PF12833">
    <property type="entry name" value="HTH_18"/>
    <property type="match status" value="1"/>
</dbReference>
<evidence type="ECO:0000313" key="6">
    <source>
        <dbReference type="Proteomes" id="UP001064087"/>
    </source>
</evidence>
<dbReference type="InterPro" id="IPR018062">
    <property type="entry name" value="HTH_AraC-typ_CS"/>
</dbReference>
<dbReference type="SUPFAM" id="SSF46689">
    <property type="entry name" value="Homeodomain-like"/>
    <property type="match status" value="1"/>
</dbReference>
<keyword evidence="6" id="KW-1185">Reference proteome</keyword>
<dbReference type="InterPro" id="IPR018060">
    <property type="entry name" value="HTH_AraC"/>
</dbReference>
<feature type="domain" description="HTH araC/xylS-type" evidence="4">
    <location>
        <begin position="155"/>
        <end position="252"/>
    </location>
</feature>
<evidence type="ECO:0000256" key="3">
    <source>
        <dbReference type="ARBA" id="ARBA00023163"/>
    </source>
</evidence>
<dbReference type="RefSeq" id="WP_165193628.1">
    <property type="nucleotide sequence ID" value="NZ_CP106738.1"/>
</dbReference>
<keyword evidence="2" id="KW-0238">DNA-binding</keyword>
<dbReference type="Gene3D" id="2.60.120.10">
    <property type="entry name" value="Jelly Rolls"/>
    <property type="match status" value="1"/>
</dbReference>
<dbReference type="PANTHER" id="PTHR11019">
    <property type="entry name" value="HTH-TYPE TRANSCRIPTIONAL REGULATOR NIMR"/>
    <property type="match status" value="1"/>
</dbReference>
<proteinExistence type="predicted"/>
<evidence type="ECO:0000256" key="2">
    <source>
        <dbReference type="ARBA" id="ARBA00023125"/>
    </source>
</evidence>
<dbReference type="InterPro" id="IPR011051">
    <property type="entry name" value="RmlC_Cupin_sf"/>
</dbReference>
<dbReference type="InterPro" id="IPR003313">
    <property type="entry name" value="AraC-bd"/>
</dbReference>